<evidence type="ECO:0000256" key="4">
    <source>
        <dbReference type="ARBA" id="ARBA00023172"/>
    </source>
</evidence>
<dbReference type="GO" id="GO:0003677">
    <property type="term" value="F:DNA binding"/>
    <property type="evidence" value="ECO:0007669"/>
    <property type="project" value="UniProtKB-UniRule"/>
</dbReference>
<dbReference type="AlphaFoldDB" id="A0A172Y4C4"/>
<evidence type="ECO:0000313" key="8">
    <source>
        <dbReference type="EMBL" id="ANF53996.1"/>
    </source>
</evidence>
<dbReference type="PROSITE" id="PS51900">
    <property type="entry name" value="CB"/>
    <property type="match status" value="1"/>
</dbReference>
<dbReference type="InterPro" id="IPR050808">
    <property type="entry name" value="Phage_Integrase"/>
</dbReference>
<dbReference type="PANTHER" id="PTHR30629">
    <property type="entry name" value="PROPHAGE INTEGRASE"/>
    <property type="match status" value="1"/>
</dbReference>
<evidence type="ECO:0000256" key="2">
    <source>
        <dbReference type="ARBA" id="ARBA00022908"/>
    </source>
</evidence>
<dbReference type="PROSITE" id="PS51898">
    <property type="entry name" value="TYR_RECOMBINASE"/>
    <property type="match status" value="1"/>
</dbReference>
<dbReference type="GO" id="GO:0015074">
    <property type="term" value="P:DNA integration"/>
    <property type="evidence" value="ECO:0007669"/>
    <property type="project" value="UniProtKB-KW"/>
</dbReference>
<dbReference type="InterPro" id="IPR038488">
    <property type="entry name" value="Integrase_DNA-bd_sf"/>
</dbReference>
<evidence type="ECO:0000259" key="7">
    <source>
        <dbReference type="PROSITE" id="PS51900"/>
    </source>
</evidence>
<dbReference type="SUPFAM" id="SSF56349">
    <property type="entry name" value="DNA breaking-rejoining enzymes"/>
    <property type="match status" value="1"/>
</dbReference>
<dbReference type="InterPro" id="IPR011010">
    <property type="entry name" value="DNA_brk_join_enz"/>
</dbReference>
<dbReference type="Pfam" id="PF22022">
    <property type="entry name" value="Phage_int_M"/>
    <property type="match status" value="1"/>
</dbReference>
<dbReference type="GO" id="GO:0006310">
    <property type="term" value="P:DNA recombination"/>
    <property type="evidence" value="ECO:0007669"/>
    <property type="project" value="UniProtKB-KW"/>
</dbReference>
<comment type="similarity">
    <text evidence="1">Belongs to the 'phage' integrase family.</text>
</comment>
<accession>A0A172Y4C4</accession>
<dbReference type="InterPro" id="IPR025166">
    <property type="entry name" value="Integrase_DNA_bind_dom"/>
</dbReference>
<gene>
    <name evidence="8" type="ORF">DA69_04085</name>
</gene>
<dbReference type="Gene3D" id="1.10.443.10">
    <property type="entry name" value="Intergrase catalytic core"/>
    <property type="match status" value="1"/>
</dbReference>
<dbReference type="OrthoDB" id="7388552at2"/>
<dbReference type="Gene3D" id="1.10.150.130">
    <property type="match status" value="1"/>
</dbReference>
<reference evidence="8 9" key="1">
    <citation type="journal article" date="2014" name="Genome Announc.">
        <title>Genome Sequence of a Promising Hydrogen-Producing Facultative Anaerobic Bacterium, Brevundimonas naejangsanensis Strain B1.</title>
        <authorList>
            <person name="Su H."/>
            <person name="Zhang T."/>
            <person name="Bao M."/>
            <person name="Jiang Y."/>
            <person name="Wang Y."/>
            <person name="Tan T."/>
        </authorList>
    </citation>
    <scope>NUCLEOTIDE SEQUENCE [LARGE SCALE GENOMIC DNA]</scope>
    <source>
        <strain evidence="8 9">B1</strain>
    </source>
</reference>
<organism evidence="8 9">
    <name type="scientific">Brevundimonas naejangsanensis</name>
    <dbReference type="NCBI Taxonomy" id="588932"/>
    <lineage>
        <taxon>Bacteria</taxon>
        <taxon>Pseudomonadati</taxon>
        <taxon>Pseudomonadota</taxon>
        <taxon>Alphaproteobacteria</taxon>
        <taxon>Caulobacterales</taxon>
        <taxon>Caulobacteraceae</taxon>
        <taxon>Brevundimonas</taxon>
    </lineage>
</organism>
<evidence type="ECO:0000256" key="1">
    <source>
        <dbReference type="ARBA" id="ARBA00008857"/>
    </source>
</evidence>
<dbReference type="InterPro" id="IPR002104">
    <property type="entry name" value="Integrase_catalytic"/>
</dbReference>
<proteinExistence type="inferred from homology"/>
<dbReference type="KEGG" id="bne:DA69_04085"/>
<dbReference type="InterPro" id="IPR044068">
    <property type="entry name" value="CB"/>
</dbReference>
<evidence type="ECO:0000259" key="6">
    <source>
        <dbReference type="PROSITE" id="PS51898"/>
    </source>
</evidence>
<feature type="domain" description="Tyr recombinase" evidence="6">
    <location>
        <begin position="216"/>
        <end position="387"/>
    </location>
</feature>
<keyword evidence="2" id="KW-0229">DNA integration</keyword>
<sequence length="398" mass="44051">MPRKAQELGPLSVSRLREPGLHFVGGVAGLALQVLPTGGRTWVLRVTIGSKRREMGLGGFPDVTLAKAREAARDARDQIRRGVDPIETARAARNALKTTRTAGITFRAAAEAYVAAHEASWKNPKHRAQWAATLEKYVYGVIGNLGVEEVALSHVMEILDPIWTTKTETASRLRGRLEMVLDWATARAYRSGPNPARWRGHLDKLLAKPSRVKKVVHHRALPIDELPEFMTKLRGVSGSGARALEFAILTAARSGEVRGALWSEIDLDRRLWTIGAERMKAGRVHRVPLSGSALSLLKATPKWAGIDLVFPGSSGQPLSDMTLSSVLRRMKIPAVPHGFRSTFRDWVSERTTYPQEAAEMALAHTVNNKVEAAYRRGDMMAKRYQLMEDWAAFFNGTQ</sequence>
<name>A0A172Y4C4_9CAUL</name>
<dbReference type="InterPro" id="IPR053876">
    <property type="entry name" value="Phage_int_M"/>
</dbReference>
<evidence type="ECO:0000256" key="3">
    <source>
        <dbReference type="ARBA" id="ARBA00023125"/>
    </source>
</evidence>
<dbReference type="PANTHER" id="PTHR30629:SF2">
    <property type="entry name" value="PROPHAGE INTEGRASE INTS-RELATED"/>
    <property type="match status" value="1"/>
</dbReference>
<keyword evidence="3 5" id="KW-0238">DNA-binding</keyword>
<feature type="domain" description="Core-binding (CB)" evidence="7">
    <location>
        <begin position="104"/>
        <end position="185"/>
    </location>
</feature>
<evidence type="ECO:0000256" key="5">
    <source>
        <dbReference type="PROSITE-ProRule" id="PRU01248"/>
    </source>
</evidence>
<dbReference type="InterPro" id="IPR010998">
    <property type="entry name" value="Integrase_recombinase_N"/>
</dbReference>
<dbReference type="Pfam" id="PF00589">
    <property type="entry name" value="Phage_integrase"/>
    <property type="match status" value="1"/>
</dbReference>
<protein>
    <submittedName>
        <fullName evidence="8">Integrase</fullName>
    </submittedName>
</protein>
<dbReference type="Pfam" id="PF13356">
    <property type="entry name" value="Arm-DNA-bind_3"/>
    <property type="match status" value="1"/>
</dbReference>
<dbReference type="InterPro" id="IPR013762">
    <property type="entry name" value="Integrase-like_cat_sf"/>
</dbReference>
<evidence type="ECO:0000313" key="9">
    <source>
        <dbReference type="Proteomes" id="UP000077603"/>
    </source>
</evidence>
<dbReference type="EMBL" id="CP015614">
    <property type="protein sequence ID" value="ANF53996.1"/>
    <property type="molecule type" value="Genomic_DNA"/>
</dbReference>
<dbReference type="Gene3D" id="3.30.160.390">
    <property type="entry name" value="Integrase, DNA-binding domain"/>
    <property type="match status" value="1"/>
</dbReference>
<keyword evidence="9" id="KW-1185">Reference proteome</keyword>
<dbReference type="Proteomes" id="UP000077603">
    <property type="component" value="Chromosome"/>
</dbReference>
<dbReference type="CDD" id="cd00801">
    <property type="entry name" value="INT_P4_C"/>
    <property type="match status" value="1"/>
</dbReference>
<keyword evidence="4" id="KW-0233">DNA recombination</keyword>